<proteinExistence type="predicted"/>
<dbReference type="PANTHER" id="PTHR43712:SF5">
    <property type="entry name" value="O-METHYLTRANSFERASE ASQN-RELATED"/>
    <property type="match status" value="1"/>
</dbReference>
<name>A0AA97NN92_PYRO3</name>
<feature type="non-terminal residue" evidence="7">
    <location>
        <position position="1"/>
    </location>
</feature>
<accession>A0AA97NN92</accession>
<dbReference type="AlphaFoldDB" id="A0AA97NN92"/>
<dbReference type="PROSITE" id="PS51683">
    <property type="entry name" value="SAM_OMT_II"/>
    <property type="match status" value="1"/>
</dbReference>
<dbReference type="InterPro" id="IPR036388">
    <property type="entry name" value="WH-like_DNA-bd_sf"/>
</dbReference>
<organism evidence="7">
    <name type="scientific">Pyricularia oryzae (strain Y34)</name>
    <name type="common">Rice blast fungus</name>
    <name type="synonym">Magnaporthe oryzae</name>
    <dbReference type="NCBI Taxonomy" id="1143189"/>
    <lineage>
        <taxon>Eukaryota</taxon>
        <taxon>Fungi</taxon>
        <taxon>Dikarya</taxon>
        <taxon>Ascomycota</taxon>
        <taxon>Pezizomycotina</taxon>
        <taxon>Sordariomycetes</taxon>
        <taxon>Sordariomycetidae</taxon>
        <taxon>Magnaporthales</taxon>
        <taxon>Pyriculariaceae</taxon>
        <taxon>Pyricularia</taxon>
    </lineage>
</organism>
<feature type="domain" description="O-methyltransferase dimerisation" evidence="6">
    <location>
        <begin position="243"/>
        <end position="317"/>
    </location>
</feature>
<dbReference type="Pfam" id="PF08100">
    <property type="entry name" value="Dimerisation"/>
    <property type="match status" value="1"/>
</dbReference>
<feature type="domain" description="O-methyltransferase C-terminal" evidence="5">
    <location>
        <begin position="357"/>
        <end position="559"/>
    </location>
</feature>
<reference evidence="7" key="1">
    <citation type="journal article" date="2012" name="PLoS Genet.">
        <title>Comparative analysis of the genomes of two field isolates of the rice blast fungus Magnaporthe oryzae.</title>
        <authorList>
            <person name="Xue M."/>
            <person name="Yang J."/>
            <person name="Li Z."/>
            <person name="Hu S."/>
            <person name="Yao N."/>
            <person name="Dean R.A."/>
            <person name="Zhao W."/>
            <person name="Shen M."/>
            <person name="Zhang H."/>
            <person name="Li C."/>
            <person name="Liu L."/>
            <person name="Cao L."/>
            <person name="Xu X."/>
            <person name="Xing Y."/>
            <person name="Hsiang T."/>
            <person name="Zhang Z."/>
            <person name="Xu J.R."/>
            <person name="Peng Y.L."/>
        </authorList>
    </citation>
    <scope>NUCLEOTIDE SEQUENCE</scope>
    <source>
        <strain evidence="7">Y34</strain>
    </source>
</reference>
<keyword evidence="2" id="KW-0808">Transferase</keyword>
<sequence length="584" mass="64915">HTNYSYTAQRHLFVRLSSGRYSNSPAVFQPLAIYMQSKAHCILSRTKITYTSICSEQRFAWLSFLRTRLDPPRILYKLPASIVENKMSTMALHRTASTKSDTTMACPNGLVKNLPLGGNTKCSACGSHRAEKRRASSTSSVSTTPTSPSFSEADWSPLHNSSQEPQPEYTKVANSLMRAITDYVGHLQNENLPMPSLEPAADAHGVLKHPEGVAARNAVVELAQRIVAMTMDPDMNLLISSLQFHFCSSLKVAIDLKVHEHVPRRGSITSSELAAKVGADESILVRIMRALILKHVFCSPTPGTYAHTAMSWCMMKSPDAIDLLGHRLDESFRASSRQADALALVNYREPDEADVKGFSMAFGTTENFWEVLGHEGEEERAQRFNRAMRAVSLNTLDVIPRMYPFDRIRGDGLLVDVGGGLGQVARAIMGAHRGAGLRSCIVQDAHAGDDAKKQPDVMEANRKLGVELQKHNFFDPQPVKGASVYFLRHIFHDWPDRACVKILKQTVEAMGKDSTLLICDQVVDDEASPQATLYDIDMWSLFGGKERNRSEWEALFRSADERLYIKKVWTTAEAPTTMLEVCLS</sequence>
<dbReference type="GO" id="GO:0008171">
    <property type="term" value="F:O-methyltransferase activity"/>
    <property type="evidence" value="ECO:0007669"/>
    <property type="project" value="InterPro"/>
</dbReference>
<dbReference type="InterPro" id="IPR016461">
    <property type="entry name" value="COMT-like"/>
</dbReference>
<dbReference type="SUPFAM" id="SSF53335">
    <property type="entry name" value="S-adenosyl-L-methionine-dependent methyltransferases"/>
    <property type="match status" value="1"/>
</dbReference>
<dbReference type="SUPFAM" id="SSF46785">
    <property type="entry name" value="Winged helix' DNA-binding domain"/>
    <property type="match status" value="1"/>
</dbReference>
<dbReference type="GO" id="GO:0032259">
    <property type="term" value="P:methylation"/>
    <property type="evidence" value="ECO:0007669"/>
    <property type="project" value="UniProtKB-KW"/>
</dbReference>
<evidence type="ECO:0000256" key="2">
    <source>
        <dbReference type="ARBA" id="ARBA00022679"/>
    </source>
</evidence>
<keyword evidence="3" id="KW-0949">S-adenosyl-L-methionine</keyword>
<evidence type="ECO:0000256" key="4">
    <source>
        <dbReference type="SAM" id="MobiDB-lite"/>
    </source>
</evidence>
<protein>
    <recommendedName>
        <fullName evidence="8">O-methyltransferase</fullName>
    </recommendedName>
</protein>
<evidence type="ECO:0000259" key="6">
    <source>
        <dbReference type="Pfam" id="PF08100"/>
    </source>
</evidence>
<dbReference type="GO" id="GO:0046983">
    <property type="term" value="F:protein dimerization activity"/>
    <property type="evidence" value="ECO:0007669"/>
    <property type="project" value="InterPro"/>
</dbReference>
<dbReference type="InterPro" id="IPR012967">
    <property type="entry name" value="COMT_dimerisation"/>
</dbReference>
<dbReference type="Gene3D" id="1.10.10.10">
    <property type="entry name" value="Winged helix-like DNA-binding domain superfamily/Winged helix DNA-binding domain"/>
    <property type="match status" value="1"/>
</dbReference>
<dbReference type="PANTHER" id="PTHR43712">
    <property type="entry name" value="PUTATIVE (AFU_ORTHOLOGUE AFUA_4G14580)-RELATED"/>
    <property type="match status" value="1"/>
</dbReference>
<keyword evidence="1" id="KW-0489">Methyltransferase</keyword>
<evidence type="ECO:0008006" key="8">
    <source>
        <dbReference type="Google" id="ProtNLM"/>
    </source>
</evidence>
<evidence type="ECO:0000259" key="5">
    <source>
        <dbReference type="Pfam" id="PF00891"/>
    </source>
</evidence>
<dbReference type="Gene3D" id="3.40.50.150">
    <property type="entry name" value="Vaccinia Virus protein VP39"/>
    <property type="match status" value="1"/>
</dbReference>
<dbReference type="EMBL" id="JH793673">
    <property type="protein sequence ID" value="ELQ33305.1"/>
    <property type="molecule type" value="Genomic_DNA"/>
</dbReference>
<dbReference type="Proteomes" id="UP000011086">
    <property type="component" value="Unassembled WGS sequence"/>
</dbReference>
<evidence type="ECO:0000256" key="3">
    <source>
        <dbReference type="ARBA" id="ARBA00022691"/>
    </source>
</evidence>
<dbReference type="InterPro" id="IPR029063">
    <property type="entry name" value="SAM-dependent_MTases_sf"/>
</dbReference>
<evidence type="ECO:0000313" key="7">
    <source>
        <dbReference type="EMBL" id="ELQ33305.1"/>
    </source>
</evidence>
<feature type="compositionally biased region" description="Low complexity" evidence="4">
    <location>
        <begin position="136"/>
        <end position="151"/>
    </location>
</feature>
<dbReference type="InterPro" id="IPR036390">
    <property type="entry name" value="WH_DNA-bd_sf"/>
</dbReference>
<evidence type="ECO:0000256" key="1">
    <source>
        <dbReference type="ARBA" id="ARBA00022603"/>
    </source>
</evidence>
<gene>
    <name evidence="7" type="ORF">OOU_Y34scaffold00974g1</name>
</gene>
<dbReference type="Pfam" id="PF00891">
    <property type="entry name" value="Methyltransf_2"/>
    <property type="match status" value="1"/>
</dbReference>
<feature type="region of interest" description="Disordered" evidence="4">
    <location>
        <begin position="128"/>
        <end position="169"/>
    </location>
</feature>
<dbReference type="InterPro" id="IPR001077">
    <property type="entry name" value="COMT_C"/>
</dbReference>